<protein>
    <submittedName>
        <fullName evidence="10">Golgin subfamily A member 5-like</fullName>
    </submittedName>
</protein>
<organism evidence="9 10">
    <name type="scientific">Limulus polyphemus</name>
    <name type="common">Atlantic horseshoe crab</name>
    <dbReference type="NCBI Taxonomy" id="6850"/>
    <lineage>
        <taxon>Eukaryota</taxon>
        <taxon>Metazoa</taxon>
        <taxon>Ecdysozoa</taxon>
        <taxon>Arthropoda</taxon>
        <taxon>Chelicerata</taxon>
        <taxon>Merostomata</taxon>
        <taxon>Xiphosura</taxon>
        <taxon>Limulidae</taxon>
        <taxon>Limulus</taxon>
    </lineage>
</organism>
<keyword evidence="9" id="KW-1185">Reference proteome</keyword>
<feature type="coiled-coil region" evidence="7">
    <location>
        <begin position="146"/>
        <end position="233"/>
    </location>
</feature>
<keyword evidence="5 7" id="KW-0175">Coiled coil</keyword>
<comment type="subcellular location">
    <subcellularLocation>
        <location evidence="1">Golgi apparatus membrane</location>
        <topology evidence="1">Single-pass type IV membrane protein</topology>
    </subcellularLocation>
</comment>
<accession>A0ABM1BX91</accession>
<sequence length="421" mass="49377">FWLFPVFIRIIKQHSSSSELHYQTLQALKDKEEETELTLKQEQEANIIAKTETMERLRKLEEQQFQISENLTITQKKLADEKTQKKELTLQVRTLKTTLENTRQELSDYKQKAQRILQSKDRLIASLKETRGINNENLEKTSNPTAAAYKADLEELHQDRDQLKEELENSKINIEALKAELQEMAENYQNEVESNQEQLRSLKEQLQEEHQCREDLEQENLQNIEELKYLREDLTHTKTTLQGRIHDRELEIDKLRKQLTAKALNTNSQAELESRLHALTENLIQKQTLVEALSTEKNSLFLQLERLEQQMKDSQFHTPRGPTTVVGIGHSDDSNLQCSKSRVSGFFAENPYDGTVTRRVKKAYGIVDSFSIRLGVFLRRYPMARVFMIFYMVLLHFWVMVVLCTYQPEIHSPNYHPNNTL</sequence>
<evidence type="ECO:0000256" key="7">
    <source>
        <dbReference type="SAM" id="Coils"/>
    </source>
</evidence>
<evidence type="ECO:0000313" key="9">
    <source>
        <dbReference type="Proteomes" id="UP000694941"/>
    </source>
</evidence>
<name>A0ABM1BX91_LIMPO</name>
<feature type="non-terminal residue" evidence="10">
    <location>
        <position position="1"/>
    </location>
</feature>
<feature type="transmembrane region" description="Helical" evidence="8">
    <location>
        <begin position="386"/>
        <end position="406"/>
    </location>
</feature>
<feature type="coiled-coil region" evidence="7">
    <location>
        <begin position="25"/>
        <end position="119"/>
    </location>
</feature>
<evidence type="ECO:0000256" key="8">
    <source>
        <dbReference type="SAM" id="Phobius"/>
    </source>
</evidence>
<evidence type="ECO:0000256" key="5">
    <source>
        <dbReference type="ARBA" id="ARBA00023054"/>
    </source>
</evidence>
<evidence type="ECO:0000256" key="6">
    <source>
        <dbReference type="ARBA" id="ARBA00023136"/>
    </source>
</evidence>
<evidence type="ECO:0000256" key="3">
    <source>
        <dbReference type="ARBA" id="ARBA00022989"/>
    </source>
</evidence>
<dbReference type="InterPro" id="IPR019177">
    <property type="entry name" value="Golgin_subfamily_A_member_5"/>
</dbReference>
<evidence type="ECO:0000256" key="1">
    <source>
        <dbReference type="ARBA" id="ARBA00004409"/>
    </source>
</evidence>
<proteinExistence type="predicted"/>
<dbReference type="PANTHER" id="PTHR13815:SF7">
    <property type="entry name" value="GOLGIN SUBFAMILY A MEMBER 5"/>
    <property type="match status" value="1"/>
</dbReference>
<evidence type="ECO:0000256" key="2">
    <source>
        <dbReference type="ARBA" id="ARBA00022692"/>
    </source>
</evidence>
<evidence type="ECO:0000256" key="4">
    <source>
        <dbReference type="ARBA" id="ARBA00023034"/>
    </source>
</evidence>
<evidence type="ECO:0000313" key="10">
    <source>
        <dbReference type="RefSeq" id="XP_013790413.2"/>
    </source>
</evidence>
<keyword evidence="3 8" id="KW-1133">Transmembrane helix</keyword>
<dbReference type="RefSeq" id="XP_013790413.2">
    <property type="nucleotide sequence ID" value="XM_013934959.2"/>
</dbReference>
<reference evidence="10" key="1">
    <citation type="submission" date="2025-08" db="UniProtKB">
        <authorList>
            <consortium name="RefSeq"/>
        </authorList>
    </citation>
    <scope>IDENTIFICATION</scope>
    <source>
        <tissue evidence="10">Muscle</tissue>
    </source>
</reference>
<dbReference type="PANTHER" id="PTHR13815">
    <property type="entry name" value="GOLGIN-84"/>
    <property type="match status" value="1"/>
</dbReference>
<dbReference type="Proteomes" id="UP000694941">
    <property type="component" value="Unplaced"/>
</dbReference>
<keyword evidence="4" id="KW-0333">Golgi apparatus</keyword>
<gene>
    <name evidence="10" type="primary">LOC106474270</name>
</gene>
<dbReference type="Pfam" id="PF09787">
    <property type="entry name" value="Golgin_A5"/>
    <property type="match status" value="1"/>
</dbReference>
<keyword evidence="6 8" id="KW-0472">Membrane</keyword>
<keyword evidence="2 8" id="KW-0812">Transmembrane</keyword>
<dbReference type="GeneID" id="106474270"/>